<dbReference type="InterPro" id="IPR016185">
    <property type="entry name" value="PreATP-grasp_dom_sf"/>
</dbReference>
<dbReference type="Pfam" id="PF03917">
    <property type="entry name" value="GSH_synth_ATP"/>
    <property type="match status" value="1"/>
</dbReference>
<feature type="binding site" evidence="13">
    <location>
        <position position="312"/>
    </location>
    <ligand>
        <name>ATP</name>
        <dbReference type="ChEBI" id="CHEBI:30616"/>
    </ligand>
</feature>
<feature type="binding site" evidence="13">
    <location>
        <position position="472"/>
    </location>
    <ligand>
        <name>ATP</name>
        <dbReference type="ChEBI" id="CHEBI:30616"/>
    </ligand>
</feature>
<dbReference type="Gene3D" id="3.30.470.20">
    <property type="entry name" value="ATP-grasp fold, B domain"/>
    <property type="match status" value="1"/>
</dbReference>
<dbReference type="SUPFAM" id="SSF52440">
    <property type="entry name" value="PreATP-grasp domain"/>
    <property type="match status" value="1"/>
</dbReference>
<dbReference type="GO" id="GO:0000287">
    <property type="term" value="F:magnesium ion binding"/>
    <property type="evidence" value="ECO:0007669"/>
    <property type="project" value="UniProtKB-UniRule"/>
</dbReference>
<evidence type="ECO:0000256" key="4">
    <source>
        <dbReference type="ARBA" id="ARBA00020821"/>
    </source>
</evidence>
<evidence type="ECO:0000256" key="10">
    <source>
        <dbReference type="ARBA" id="ARBA00022842"/>
    </source>
</evidence>
<feature type="binding site" evidence="13">
    <location>
        <begin position="369"/>
        <end position="378"/>
    </location>
    <ligand>
        <name>ATP</name>
        <dbReference type="ChEBI" id="CHEBI:30616"/>
    </ligand>
</feature>
<dbReference type="InterPro" id="IPR037013">
    <property type="entry name" value="GSH-S_sub-bd_sf"/>
</dbReference>
<dbReference type="EMBL" id="GGYP01006888">
    <property type="protein sequence ID" value="MDE51659.1"/>
    <property type="molecule type" value="Transcribed_RNA"/>
</dbReference>
<feature type="binding site" evidence="13">
    <location>
        <begin position="403"/>
        <end position="406"/>
    </location>
    <ligand>
        <name>ATP</name>
        <dbReference type="ChEBI" id="CHEBI:30616"/>
    </ligand>
</feature>
<dbReference type="NCBIfam" id="TIGR01986">
    <property type="entry name" value="glut_syn_euk"/>
    <property type="match status" value="1"/>
</dbReference>
<dbReference type="UniPathway" id="UPA00142">
    <property type="reaction ID" value="UER00210"/>
</dbReference>
<comment type="cofactor">
    <cofactor evidence="12 14">
        <name>Mg(2+)</name>
        <dbReference type="ChEBI" id="CHEBI:18420"/>
    </cofactor>
    <text evidence="12 14">Binds 1 Mg(2+) ion per subunit.</text>
</comment>
<dbReference type="AlphaFoldDB" id="A0A6G1SMQ6"/>
<dbReference type="InterPro" id="IPR014049">
    <property type="entry name" value="Glutathione_synthase_N_euk"/>
</dbReference>
<evidence type="ECO:0000256" key="2">
    <source>
        <dbReference type="ARBA" id="ARBA00010385"/>
    </source>
</evidence>
<dbReference type="Pfam" id="PF03199">
    <property type="entry name" value="GSH_synthase"/>
    <property type="match status" value="1"/>
</dbReference>
<keyword evidence="10 12" id="KW-0460">Magnesium</keyword>
<protein>
    <recommendedName>
        <fullName evidence="4 12">Glutathione synthetase</fullName>
        <shortName evidence="12">GSH-S</shortName>
        <ecNumber evidence="3 12">6.3.2.3</ecNumber>
    </recommendedName>
</protein>
<dbReference type="GO" id="GO:0005829">
    <property type="term" value="C:cytosol"/>
    <property type="evidence" value="ECO:0007669"/>
    <property type="project" value="TreeGrafter"/>
</dbReference>
<feature type="binding site" evidence="13">
    <location>
        <position position="223"/>
    </location>
    <ligand>
        <name>substrate</name>
    </ligand>
</feature>
<organism evidence="16">
    <name type="scientific">Aceria tosichella</name>
    <name type="common">wheat curl mite</name>
    <dbReference type="NCBI Taxonomy" id="561515"/>
    <lineage>
        <taxon>Eukaryota</taxon>
        <taxon>Metazoa</taxon>
        <taxon>Ecdysozoa</taxon>
        <taxon>Arthropoda</taxon>
        <taxon>Chelicerata</taxon>
        <taxon>Arachnida</taxon>
        <taxon>Acari</taxon>
        <taxon>Acariformes</taxon>
        <taxon>Trombidiformes</taxon>
        <taxon>Prostigmata</taxon>
        <taxon>Eupodina</taxon>
        <taxon>Eriophyoidea</taxon>
        <taxon>Eriophyidae</taxon>
        <taxon>Eriophyinae</taxon>
        <taxon>Aceriini</taxon>
        <taxon>Aceria</taxon>
    </lineage>
</organism>
<evidence type="ECO:0000256" key="11">
    <source>
        <dbReference type="ARBA" id="ARBA00048871"/>
    </source>
</evidence>
<comment type="similarity">
    <text evidence="2 12">Belongs to the eukaryotic GSH synthase family.</text>
</comment>
<dbReference type="InterPro" id="IPR014042">
    <property type="entry name" value="Glutathione_synthase_a-hlx"/>
</dbReference>
<comment type="catalytic activity">
    <reaction evidence="11">
        <text>gamma-L-glutamyl-L-cysteine + glycine + ATP = glutathione + ADP + phosphate + H(+)</text>
        <dbReference type="Rhea" id="RHEA:13557"/>
        <dbReference type="ChEBI" id="CHEBI:15378"/>
        <dbReference type="ChEBI" id="CHEBI:30616"/>
        <dbReference type="ChEBI" id="CHEBI:43474"/>
        <dbReference type="ChEBI" id="CHEBI:57305"/>
        <dbReference type="ChEBI" id="CHEBI:57925"/>
        <dbReference type="ChEBI" id="CHEBI:58173"/>
        <dbReference type="ChEBI" id="CHEBI:456216"/>
        <dbReference type="EC" id="6.3.2.3"/>
    </reaction>
    <physiologicalReaction direction="left-to-right" evidence="11">
        <dbReference type="Rhea" id="RHEA:13558"/>
    </physiologicalReaction>
</comment>
<dbReference type="Gene3D" id="1.10.1080.10">
    <property type="entry name" value="Glutathione Synthetase, Chain A, domain 3"/>
    <property type="match status" value="1"/>
</dbReference>
<feature type="binding site" evidence="13">
    <location>
        <position position="466"/>
    </location>
    <ligand>
        <name>ATP</name>
        <dbReference type="ChEBI" id="CHEBI:30616"/>
    </ligand>
</feature>
<keyword evidence="9 12" id="KW-0067">ATP-binding</keyword>
<name>A0A6G1SMQ6_9ACAR</name>
<evidence type="ECO:0000256" key="13">
    <source>
        <dbReference type="PIRSR" id="PIRSR001558-1"/>
    </source>
</evidence>
<dbReference type="GO" id="GO:0004363">
    <property type="term" value="F:glutathione synthase activity"/>
    <property type="evidence" value="ECO:0007669"/>
    <property type="project" value="UniProtKB-UniRule"/>
</dbReference>
<dbReference type="Gene3D" id="3.30.1490.80">
    <property type="match status" value="1"/>
</dbReference>
<evidence type="ECO:0000256" key="8">
    <source>
        <dbReference type="ARBA" id="ARBA00022741"/>
    </source>
</evidence>
<feature type="domain" description="Glutathione synthase substrate-binding" evidence="15">
    <location>
        <begin position="208"/>
        <end position="309"/>
    </location>
</feature>
<evidence type="ECO:0000256" key="9">
    <source>
        <dbReference type="ARBA" id="ARBA00022840"/>
    </source>
</evidence>
<dbReference type="EC" id="6.3.2.3" evidence="3 12"/>
<evidence type="ECO:0000256" key="12">
    <source>
        <dbReference type="PIRNR" id="PIRNR001558"/>
    </source>
</evidence>
<gene>
    <name evidence="16" type="primary">Gss</name>
    <name evidence="16" type="ORF">g.2070</name>
</gene>
<keyword evidence="5 12" id="KW-0436">Ligase</keyword>
<evidence type="ECO:0000256" key="1">
    <source>
        <dbReference type="ARBA" id="ARBA00004965"/>
    </source>
</evidence>
<feature type="binding site" evidence="13">
    <location>
        <position position="464"/>
    </location>
    <ligand>
        <name>substrate</name>
    </ligand>
</feature>
<dbReference type="PANTHER" id="PTHR11130">
    <property type="entry name" value="GLUTATHIONE SYNTHETASE"/>
    <property type="match status" value="1"/>
</dbReference>
<proteinExistence type="inferred from homology"/>
<keyword evidence="8 12" id="KW-0547">Nucleotide-binding</keyword>
<evidence type="ECO:0000313" key="16">
    <source>
        <dbReference type="EMBL" id="MDE51659.1"/>
    </source>
</evidence>
<feature type="binding site" evidence="13">
    <location>
        <position position="438"/>
    </location>
    <ligand>
        <name>ATP</name>
        <dbReference type="ChEBI" id="CHEBI:30616"/>
    </ligand>
</feature>
<dbReference type="InterPro" id="IPR004887">
    <property type="entry name" value="GSH_synth_subst-bd"/>
</dbReference>
<comment type="pathway">
    <text evidence="1 12">Sulfur metabolism; glutathione biosynthesis; glutathione from L-cysteine and L-glutamate: step 2/2.</text>
</comment>
<keyword evidence="6 12" id="KW-0317">Glutathione biosynthesis</keyword>
<evidence type="ECO:0000256" key="14">
    <source>
        <dbReference type="PIRSR" id="PIRSR001558-2"/>
    </source>
</evidence>
<evidence type="ECO:0000259" key="15">
    <source>
        <dbReference type="Pfam" id="PF03199"/>
    </source>
</evidence>
<dbReference type="GO" id="GO:0005524">
    <property type="term" value="F:ATP binding"/>
    <property type="evidence" value="ECO:0007669"/>
    <property type="project" value="UniProtKB-UniRule"/>
</dbReference>
<dbReference type="Gene3D" id="3.40.50.1760">
    <property type="entry name" value="Glutathione synthase, substrate-binding domain superfamily, eukaryotic"/>
    <property type="match status" value="1"/>
</dbReference>
<evidence type="ECO:0000256" key="7">
    <source>
        <dbReference type="ARBA" id="ARBA00022723"/>
    </source>
</evidence>
<dbReference type="PANTHER" id="PTHR11130:SF0">
    <property type="entry name" value="GLUTATHIONE SYNTHETASE"/>
    <property type="match status" value="1"/>
</dbReference>
<dbReference type="InterPro" id="IPR014709">
    <property type="entry name" value="Glutathione_synthase_C_euk"/>
</dbReference>
<dbReference type="Gene3D" id="3.30.1490.50">
    <property type="match status" value="1"/>
</dbReference>
<reference evidence="16" key="1">
    <citation type="submission" date="2018-10" db="EMBL/GenBank/DDBJ databases">
        <title>Transcriptome assembly of Aceria tosichella (Wheat curl mite) Type 2.</title>
        <authorList>
            <person name="Scully E.D."/>
            <person name="Geib S.M."/>
            <person name="Palmer N.A."/>
            <person name="Gupta A.K."/>
            <person name="Sarath G."/>
            <person name="Tatineni S."/>
        </authorList>
    </citation>
    <scope>NUCLEOTIDE SEQUENCE</scope>
    <source>
        <strain evidence="16">LincolnNE</strain>
    </source>
</reference>
<evidence type="ECO:0000256" key="6">
    <source>
        <dbReference type="ARBA" id="ARBA00022684"/>
    </source>
</evidence>
<dbReference type="GO" id="GO:0043295">
    <property type="term" value="F:glutathione binding"/>
    <property type="evidence" value="ECO:0007669"/>
    <property type="project" value="UniProtKB-UniRule"/>
</dbReference>
<evidence type="ECO:0000256" key="3">
    <source>
        <dbReference type="ARBA" id="ARBA00012214"/>
    </source>
</evidence>
<dbReference type="SUPFAM" id="SSF56059">
    <property type="entry name" value="Glutathione synthetase ATP-binding domain-like"/>
    <property type="match status" value="1"/>
</dbReference>
<dbReference type="PIRSF" id="PIRSF001558">
    <property type="entry name" value="GSHase"/>
    <property type="match status" value="1"/>
</dbReference>
<keyword evidence="7 12" id="KW-0479">Metal-binding</keyword>
<feature type="binding site" evidence="14">
    <location>
        <position position="373"/>
    </location>
    <ligand>
        <name>Mg(2+)</name>
        <dbReference type="ChEBI" id="CHEBI:18420"/>
    </ligand>
</feature>
<dbReference type="InterPro" id="IPR005615">
    <property type="entry name" value="Glutathione_synthase"/>
</dbReference>
<sequence length="502" mass="57342">MWAIKQIHKSDKVSFLRDARDYSLLNGAVLRYDSMSNDNCVAHIPLTAFPSPMPDKLYRECLDLQPIINKLMMFIANDPDFMNEILGPISEVDKFTQNLLAIENTIRREGRAQPIMSCISRADYMLHKMSTNEKMSPRDLAVRQVEVNAIASGMSAHSRNIKNTQELLMSKYSIFKQDNTIFPTNDSLDLVVDGLIDAFDSYGKSSAQILLVAEPRSTNFSDQILIEIAVHRRRRDIRFVRRRFDKLPSIMRLGPNKELLLEESKEIAVVYFRIGYDPSQYTFENAWETRLLLERSRAIKCPSINFHLSGAKKFQQVLNSREQLERFLDTDEASKLEKVFCKIWSIESELSEGYKLAMATTDSNKLVLKPQREGGGHNIFAQNIKPFVEQLTNARERSQYILMEYIDGPREQNLLLLYDDQPEHDSVRMDACDQLISELGIFGSILADNNSTILSNRAAGYLVRSKRFGVNEGGVAAGYSSISNLILLQDDDADLTEYFVQE</sequence>
<evidence type="ECO:0000256" key="5">
    <source>
        <dbReference type="ARBA" id="ARBA00022598"/>
    </source>
</evidence>
<accession>A0A6G1SMQ6</accession>